<dbReference type="SUPFAM" id="SSF51182">
    <property type="entry name" value="RmlC-like cupins"/>
    <property type="match status" value="1"/>
</dbReference>
<dbReference type="Pfam" id="PF07883">
    <property type="entry name" value="Cupin_2"/>
    <property type="match status" value="1"/>
</dbReference>
<reference evidence="3" key="1">
    <citation type="submission" date="2024-05" db="EMBL/GenBank/DDBJ databases">
        <authorList>
            <person name="Yu L."/>
        </authorList>
    </citation>
    <scope>NUCLEOTIDE SEQUENCE</scope>
    <source>
        <strain evidence="3">G08B096</strain>
    </source>
</reference>
<dbReference type="EMBL" id="CP158374">
    <property type="protein sequence ID" value="XBX81509.1"/>
    <property type="molecule type" value="Genomic_DNA"/>
</dbReference>
<evidence type="ECO:0000256" key="1">
    <source>
        <dbReference type="SAM" id="MobiDB-lite"/>
    </source>
</evidence>
<organism evidence="3">
    <name type="scientific">Agromyces sp. G08B096</name>
    <dbReference type="NCBI Taxonomy" id="3156399"/>
    <lineage>
        <taxon>Bacteria</taxon>
        <taxon>Bacillati</taxon>
        <taxon>Actinomycetota</taxon>
        <taxon>Actinomycetes</taxon>
        <taxon>Micrococcales</taxon>
        <taxon>Microbacteriaceae</taxon>
        <taxon>Agromyces</taxon>
    </lineage>
</organism>
<accession>A0AAU7W4X9</accession>
<gene>
    <name evidence="3" type="ORF">ABIQ69_12940</name>
</gene>
<name>A0AAU7W4X9_9MICO</name>
<feature type="region of interest" description="Disordered" evidence="1">
    <location>
        <begin position="235"/>
        <end position="256"/>
    </location>
</feature>
<dbReference type="InterPro" id="IPR013096">
    <property type="entry name" value="Cupin_2"/>
</dbReference>
<protein>
    <submittedName>
        <fullName evidence="3">Cupin domain-containing protein</fullName>
    </submittedName>
</protein>
<feature type="domain" description="Cupin type-2" evidence="2">
    <location>
        <begin position="30"/>
        <end position="91"/>
    </location>
</feature>
<dbReference type="InterPro" id="IPR011051">
    <property type="entry name" value="RmlC_Cupin_sf"/>
</dbReference>
<dbReference type="AlphaFoldDB" id="A0AAU7W4X9"/>
<dbReference type="Gene3D" id="2.60.120.10">
    <property type="entry name" value="Jelly Rolls"/>
    <property type="match status" value="1"/>
</dbReference>
<sequence>MSAVLPGFPGATSVSELEVYDSAAPDGLAGGSPHLHLVSAEAYLVTGGRGRVHSIDAEGFHERPVEAGSVVWFGAGTVHRAVNDGGLRAFVVMSNAGLPEAGDAVLTFPDEVLADPQRYHAARRLPELDPETAARRRRDLAVEGFLELRRAAERGDVRSYRRLLERAAALSAPAAGGWLEAFDRDVASVVADDRARLATLARGAVPGFDAGVRIAGASAALGMCGRLVRAVAEPATSTLQPAPQADPAPTPRGPSL</sequence>
<dbReference type="RefSeq" id="WP_350347531.1">
    <property type="nucleotide sequence ID" value="NZ_CP158374.1"/>
</dbReference>
<dbReference type="InterPro" id="IPR014710">
    <property type="entry name" value="RmlC-like_jellyroll"/>
</dbReference>
<evidence type="ECO:0000259" key="2">
    <source>
        <dbReference type="Pfam" id="PF07883"/>
    </source>
</evidence>
<evidence type="ECO:0000313" key="3">
    <source>
        <dbReference type="EMBL" id="XBX81509.1"/>
    </source>
</evidence>
<proteinExistence type="predicted"/>
<feature type="compositionally biased region" description="Pro residues" evidence="1">
    <location>
        <begin position="244"/>
        <end position="256"/>
    </location>
</feature>